<dbReference type="Gene3D" id="1.10.10.10">
    <property type="entry name" value="Winged helix-like DNA-binding domain superfamily/Winged helix DNA-binding domain"/>
    <property type="match status" value="1"/>
</dbReference>
<protein>
    <recommendedName>
        <fullName evidence="5">Helix-turn-helix protein</fullName>
    </recommendedName>
</protein>
<reference evidence="1 4" key="1">
    <citation type="journal article" date="2018" name="Int. J. Syst. Evol. Microbiol.">
        <title>Draft Genome Sequence of Faecalimonas umbilicata JCM 30896T, an Acetate-Producing Bacterium Isolated from Human Feces.</title>
        <authorList>
            <person name="Sakamoto M."/>
            <person name="Ikeyama N."/>
            <person name="Yuki M."/>
            <person name="Ohkuma M."/>
        </authorList>
    </citation>
    <scope>NUCLEOTIDE SEQUENCE [LARGE SCALE GENOMIC DNA]</scope>
    <source>
        <strain evidence="1 4">EGH7</strain>
    </source>
</reference>
<accession>A0A4R3J4J8</accession>
<evidence type="ECO:0000313" key="3">
    <source>
        <dbReference type="Proteomes" id="UP000294613"/>
    </source>
</evidence>
<comment type="caution">
    <text evidence="2">The sequence shown here is derived from an EMBL/GenBank/DDBJ whole genome shotgun (WGS) entry which is preliminary data.</text>
</comment>
<organism evidence="2 3">
    <name type="scientific">Faecalimonas umbilicata</name>
    <dbReference type="NCBI Taxonomy" id="1912855"/>
    <lineage>
        <taxon>Bacteria</taxon>
        <taxon>Bacillati</taxon>
        <taxon>Bacillota</taxon>
        <taxon>Clostridia</taxon>
        <taxon>Lachnospirales</taxon>
        <taxon>Lachnospiraceae</taxon>
        <taxon>Faecalimonas</taxon>
    </lineage>
</organism>
<gene>
    <name evidence="2" type="ORF">EDD74_14515</name>
    <name evidence="1" type="ORF">FAEUMB_26280</name>
</gene>
<dbReference type="AlphaFoldDB" id="A0A4R3J4J8"/>
<proteinExistence type="predicted"/>
<evidence type="ECO:0000313" key="2">
    <source>
        <dbReference type="EMBL" id="TCS60175.1"/>
    </source>
</evidence>
<sequence>MQRIKLDVFKTFFQKNLTGNEIDFLIALSHIQNPQGKAYGVHYREMMKSVKMSVQAFYDCKNSLEEKGMIEVKKGKDDYDITFCGNDFSMYTEEDYKAGGVKYLSTNHPIFSDRNWKKLKPKQKLLAMDLLNINLAGKFRAHKIGRKKFFQKYADHMEGGKRVKGILEISVRTLQNYLQMLKLYFQIKLEDGMYHIYLRRPFAKRTTAFEKQEEIERTVHTMCRRTGIKEVDPKETRDICNVISLYQKEYLSSGMDLTNIFSEMLEILNVNVVAKRRWKKRLKASLFHKIFREKLGMVTA</sequence>
<evidence type="ECO:0000313" key="4">
    <source>
        <dbReference type="Proteomes" id="UP000702954"/>
    </source>
</evidence>
<dbReference type="RefSeq" id="WP_116442175.1">
    <property type="nucleotide sequence ID" value="NZ_BHEO01000008.1"/>
</dbReference>
<evidence type="ECO:0000313" key="1">
    <source>
        <dbReference type="EMBL" id="GBU06087.1"/>
    </source>
</evidence>
<evidence type="ECO:0008006" key="5">
    <source>
        <dbReference type="Google" id="ProtNLM"/>
    </source>
</evidence>
<dbReference type="EMBL" id="SLZV01000045">
    <property type="protein sequence ID" value="TCS60175.1"/>
    <property type="molecule type" value="Genomic_DNA"/>
</dbReference>
<dbReference type="InterPro" id="IPR036388">
    <property type="entry name" value="WH-like_DNA-bd_sf"/>
</dbReference>
<name>A0A4R3J4J8_9FIRM</name>
<reference evidence="2 3" key="2">
    <citation type="submission" date="2019-03" db="EMBL/GenBank/DDBJ databases">
        <title>Genomic Encyclopedia of Type Strains, Phase IV (KMG-IV): sequencing the most valuable type-strain genomes for metagenomic binning, comparative biology and taxonomic classification.</title>
        <authorList>
            <person name="Goeker M."/>
        </authorList>
    </citation>
    <scope>NUCLEOTIDE SEQUENCE [LARGE SCALE GENOMIC DNA]</scope>
    <source>
        <strain evidence="2 3">DSM 103426</strain>
    </source>
</reference>
<dbReference type="Proteomes" id="UP000294613">
    <property type="component" value="Unassembled WGS sequence"/>
</dbReference>
<dbReference type="EMBL" id="BHEO01000008">
    <property type="protein sequence ID" value="GBU06087.1"/>
    <property type="molecule type" value="Genomic_DNA"/>
</dbReference>
<keyword evidence="4" id="KW-1185">Reference proteome</keyword>
<dbReference type="Proteomes" id="UP000702954">
    <property type="component" value="Unassembled WGS sequence"/>
</dbReference>